<dbReference type="InterPro" id="IPR000873">
    <property type="entry name" value="AMP-dep_synth/lig_dom"/>
</dbReference>
<dbReference type="Pfam" id="PF00501">
    <property type="entry name" value="AMP-binding"/>
    <property type="match status" value="1"/>
</dbReference>
<protein>
    <submittedName>
        <fullName evidence="5">Amino acid adenylation domain-containing protein</fullName>
    </submittedName>
</protein>
<dbReference type="Gene3D" id="1.10.1200.10">
    <property type="entry name" value="ACP-like"/>
    <property type="match status" value="1"/>
</dbReference>
<feature type="domain" description="Carrier" evidence="4">
    <location>
        <begin position="890"/>
        <end position="965"/>
    </location>
</feature>
<dbReference type="Gene3D" id="3.30.559.10">
    <property type="entry name" value="Chloramphenicol acetyltransferase-like domain"/>
    <property type="match status" value="2"/>
</dbReference>
<dbReference type="SUPFAM" id="SSF52777">
    <property type="entry name" value="CoA-dependent acyltransferases"/>
    <property type="match status" value="2"/>
</dbReference>
<dbReference type="GO" id="GO:0044550">
    <property type="term" value="P:secondary metabolite biosynthetic process"/>
    <property type="evidence" value="ECO:0007669"/>
    <property type="project" value="TreeGrafter"/>
</dbReference>
<dbReference type="CDD" id="cd05930">
    <property type="entry name" value="A_NRPS"/>
    <property type="match status" value="1"/>
</dbReference>
<dbReference type="InterPro" id="IPR009081">
    <property type="entry name" value="PP-bd_ACP"/>
</dbReference>
<keyword evidence="3" id="KW-0597">Phosphoprotein</keyword>
<dbReference type="PROSITE" id="PS00012">
    <property type="entry name" value="PHOSPHOPANTETHEINE"/>
    <property type="match status" value="1"/>
</dbReference>
<dbReference type="InterPro" id="IPR006162">
    <property type="entry name" value="Ppantetheine_attach_site"/>
</dbReference>
<organism evidence="5 6">
    <name type="scientific">Duganella guangzhouensis</name>
    <dbReference type="NCBI Taxonomy" id="2666084"/>
    <lineage>
        <taxon>Bacteria</taxon>
        <taxon>Pseudomonadati</taxon>
        <taxon>Pseudomonadota</taxon>
        <taxon>Betaproteobacteria</taxon>
        <taxon>Burkholderiales</taxon>
        <taxon>Oxalobacteraceae</taxon>
        <taxon>Telluria group</taxon>
        <taxon>Duganella</taxon>
    </lineage>
</organism>
<evidence type="ECO:0000313" key="5">
    <source>
        <dbReference type="EMBL" id="MRW93282.1"/>
    </source>
</evidence>
<dbReference type="PANTHER" id="PTHR45527:SF1">
    <property type="entry name" value="FATTY ACID SYNTHASE"/>
    <property type="match status" value="1"/>
</dbReference>
<dbReference type="Pfam" id="PF00668">
    <property type="entry name" value="Condensation"/>
    <property type="match status" value="1"/>
</dbReference>
<dbReference type="Gene3D" id="2.30.38.10">
    <property type="entry name" value="Luciferase, Domain 3"/>
    <property type="match status" value="1"/>
</dbReference>
<dbReference type="GO" id="GO:0031177">
    <property type="term" value="F:phosphopantetheine binding"/>
    <property type="evidence" value="ECO:0007669"/>
    <property type="project" value="InterPro"/>
</dbReference>
<dbReference type="InterPro" id="IPR001242">
    <property type="entry name" value="Condensation_dom"/>
</dbReference>
<dbReference type="PROSITE" id="PS00455">
    <property type="entry name" value="AMP_BINDING"/>
    <property type="match status" value="1"/>
</dbReference>
<dbReference type="Gene3D" id="3.30.559.30">
    <property type="entry name" value="Nonribosomal peptide synthetase, condensation domain"/>
    <property type="match status" value="1"/>
</dbReference>
<evidence type="ECO:0000256" key="1">
    <source>
        <dbReference type="ARBA" id="ARBA00001957"/>
    </source>
</evidence>
<evidence type="ECO:0000259" key="4">
    <source>
        <dbReference type="PROSITE" id="PS50075"/>
    </source>
</evidence>
<dbReference type="InterPro" id="IPR010071">
    <property type="entry name" value="AA_adenyl_dom"/>
</dbReference>
<accession>A0A6I2L6L0</accession>
<dbReference type="InterPro" id="IPR036736">
    <property type="entry name" value="ACP-like_sf"/>
</dbReference>
<evidence type="ECO:0000256" key="3">
    <source>
        <dbReference type="ARBA" id="ARBA00022553"/>
    </source>
</evidence>
<gene>
    <name evidence="5" type="ORF">GJ699_25160</name>
</gene>
<dbReference type="GO" id="GO:0072330">
    <property type="term" value="P:monocarboxylic acid biosynthetic process"/>
    <property type="evidence" value="ECO:0007669"/>
    <property type="project" value="UniProtKB-ARBA"/>
</dbReference>
<dbReference type="InterPro" id="IPR020845">
    <property type="entry name" value="AMP-binding_CS"/>
</dbReference>
<evidence type="ECO:0000313" key="6">
    <source>
        <dbReference type="Proteomes" id="UP000433309"/>
    </source>
</evidence>
<reference evidence="5 6" key="1">
    <citation type="submission" date="2019-11" db="EMBL/GenBank/DDBJ databases">
        <title>Novel species isolated from a subtropical stream in China.</title>
        <authorList>
            <person name="Lu H."/>
        </authorList>
    </citation>
    <scope>NUCLEOTIDE SEQUENCE [LARGE SCALE GENOMIC DNA]</scope>
    <source>
        <strain evidence="5 6">FT80W</strain>
    </source>
</reference>
<dbReference type="GO" id="GO:0043041">
    <property type="term" value="P:amino acid activation for nonribosomal peptide biosynthetic process"/>
    <property type="evidence" value="ECO:0007669"/>
    <property type="project" value="TreeGrafter"/>
</dbReference>
<dbReference type="SUPFAM" id="SSF47336">
    <property type="entry name" value="ACP-like"/>
    <property type="match status" value="1"/>
</dbReference>
<dbReference type="InterPro" id="IPR023213">
    <property type="entry name" value="CAT-like_dom_sf"/>
</dbReference>
<name>A0A6I2L6L0_9BURK</name>
<dbReference type="AlphaFoldDB" id="A0A6I2L6L0"/>
<dbReference type="GO" id="GO:0005737">
    <property type="term" value="C:cytoplasm"/>
    <property type="evidence" value="ECO:0007669"/>
    <property type="project" value="TreeGrafter"/>
</dbReference>
<proteinExistence type="predicted"/>
<dbReference type="InterPro" id="IPR045851">
    <property type="entry name" value="AMP-bd_C_sf"/>
</dbReference>
<dbReference type="SUPFAM" id="SSF56801">
    <property type="entry name" value="Acetyl-CoA synthetase-like"/>
    <property type="match status" value="1"/>
</dbReference>
<dbReference type="GO" id="GO:0003824">
    <property type="term" value="F:catalytic activity"/>
    <property type="evidence" value="ECO:0007669"/>
    <property type="project" value="InterPro"/>
</dbReference>
<comment type="caution">
    <text evidence="5">The sequence shown here is derived from an EMBL/GenBank/DDBJ whole genome shotgun (WGS) entry which is preliminary data.</text>
</comment>
<dbReference type="Gene3D" id="3.30.300.30">
    <property type="match status" value="1"/>
</dbReference>
<dbReference type="Proteomes" id="UP000433309">
    <property type="component" value="Unassembled WGS sequence"/>
</dbReference>
<dbReference type="PANTHER" id="PTHR45527">
    <property type="entry name" value="NONRIBOSOMAL PEPTIDE SYNTHETASE"/>
    <property type="match status" value="1"/>
</dbReference>
<dbReference type="Gene3D" id="3.40.50.980">
    <property type="match status" value="2"/>
</dbReference>
<evidence type="ECO:0000256" key="2">
    <source>
        <dbReference type="ARBA" id="ARBA00022450"/>
    </source>
</evidence>
<dbReference type="FunFam" id="3.40.50.980:FF:000001">
    <property type="entry name" value="Non-ribosomal peptide synthetase"/>
    <property type="match status" value="1"/>
</dbReference>
<keyword evidence="2" id="KW-0596">Phosphopantetheine</keyword>
<dbReference type="SMART" id="SM00823">
    <property type="entry name" value="PKS_PP"/>
    <property type="match status" value="1"/>
</dbReference>
<comment type="cofactor">
    <cofactor evidence="1">
        <name>pantetheine 4'-phosphate</name>
        <dbReference type="ChEBI" id="CHEBI:47942"/>
    </cofactor>
</comment>
<keyword evidence="6" id="KW-1185">Reference proteome</keyword>
<dbReference type="NCBIfam" id="TIGR01733">
    <property type="entry name" value="AA-adenyl-dom"/>
    <property type="match status" value="1"/>
</dbReference>
<dbReference type="RefSeq" id="WP_154381517.1">
    <property type="nucleotide sequence ID" value="NZ_WKJK01000015.1"/>
</dbReference>
<sequence>MNELGQLKQAGIALSPEQRMLLAAKRPADLQPMVLTARVGAVDVARLRDAADQVIARHEVLRYEFGEVEGYRGLRQAPLAALSQLRVSVLDEGQGSATLSLEAPALMVDASSLRALLMQIASRYHDDADAEEPFQYGDYVEWRQDLDEDATSAAARSYWDAQLRGMASLSPPRLSMRSALTLQAPLQYSSAINSTLVSRVNQLAAASDCSAETVLLSVWSLLLAHLTGYEASVISWRHDCRLDYEPMQGGIGVYEKTLPVLASIVADESYAAWLARCINHVAQHIESQEGWTPEHAASSAALEIGFLYSAGQPSPWPVLRHPVSTGCELMLQLVWSDTEATLVLDATHYSQATLGRLAEQFLTLLNAVLEAPEAKVRDYQIIGSQEAAAQAAWQKRADFGVGSLPSHIAQWAQRTPDANAVLTDDISWSYAELMARANRLGHWMKSRGVSPGSLVALNLPRSPDMLVGILAAWSAGAAYLPLEPEWPAARRNSVLADARPALVLYATGWTESLSANEAVIDQIDLTPYDATPAQAPASGDALAYVLYTSGSTGQPKGVIITHGALHNYVRAVSDALDLYTIRRWALTSTVAADLGNTALFGALYHGATLVVASDAETRDGAAFSRFMRRYAIDGLKMVPSHLEALLDCAEPQLPRKLVLGGEAAPRSLIERLATLAPECAVYNHYGPTETTVGVLVHAVDPAAAQGEVLPLTEPLANNIVRVLDDNLRPVPAGAKGVVYVGGAQLCAGYLNRDAGDVFIDDPMSPGSRLYRTGDLAYVLPEGGIRLAGRADHQFKIRGYRIEPGEIEATLLNQNGIRQAVVLPTQDGQQLAAFLVGEQADMRTALARLLPAPMVPAHYTWLSEFPRLANGKIDRLALAAKLTSSDTTSVAPRDELETLLATCMAEVLGREQVSIHDDFFELGGHSLQVIKLVARIRKHLQLEVAAAVVFDHPNVAALANVLRNRINKETE</sequence>
<dbReference type="EMBL" id="WKJK01000015">
    <property type="protein sequence ID" value="MRW93282.1"/>
    <property type="molecule type" value="Genomic_DNA"/>
</dbReference>
<dbReference type="InterPro" id="IPR020806">
    <property type="entry name" value="PKS_PP-bd"/>
</dbReference>
<dbReference type="FunFam" id="1.10.1200.10:FF:000016">
    <property type="entry name" value="Non-ribosomal peptide synthase"/>
    <property type="match status" value="1"/>
</dbReference>
<dbReference type="PROSITE" id="PS50075">
    <property type="entry name" value="CARRIER"/>
    <property type="match status" value="1"/>
</dbReference>
<dbReference type="Pfam" id="PF00550">
    <property type="entry name" value="PP-binding"/>
    <property type="match status" value="1"/>
</dbReference>